<sequence>MENLDEYILEFQNYQEGSYEYGTLTTEEDITKAIENGKKIVFIKNKGPSKIFLFLGGTLIGLGLILGIILPELWEISKFYFFAMFFGITGTLGLIGLIIGLFSIRTSFLVLGQEGIVYKKLQARSIKGFRWEDISLEVSSFMSITIHILMPNGDFFELTSRQYCSKEFPKLKSKKAFALHKYTFMLYYSYRKLKQQVNKDVNSAESTKMVNSSTLEDLKEEYRQYKEKKYKFGKYGTAEQIQNEFFKGKIFILKGGLRSFDWFITFILFIMGFIPGIFLWIYNIWYGISAICFWAILESFFCTKLGHLLIISPSGFYYRKILSSGFFSWNQVTHIEEDTIEGIDAPPGGMVTISISLERTIKLRSNYYLNREFPKKVEIEMFFILFYIYSHRGEKRESQLPIHSSWSSSLFNSPIKASYPFTFEGTISNFSPYIQNFSFTSQDINEIPSNSNIKEEKPKIISDNQSQKFPPISELLKKLSIPKKE</sequence>
<gene>
    <name evidence="2" type="ORF">LCGC14_0760770</name>
</gene>
<dbReference type="AlphaFoldDB" id="A0A0F9QL32"/>
<feature type="transmembrane region" description="Helical" evidence="1">
    <location>
        <begin position="288"/>
        <end position="311"/>
    </location>
</feature>
<name>A0A0F9QL32_9ZZZZ</name>
<accession>A0A0F9QL32</accession>
<feature type="transmembrane region" description="Helical" evidence="1">
    <location>
        <begin position="262"/>
        <end position="282"/>
    </location>
</feature>
<reference evidence="2" key="1">
    <citation type="journal article" date="2015" name="Nature">
        <title>Complex archaea that bridge the gap between prokaryotes and eukaryotes.</title>
        <authorList>
            <person name="Spang A."/>
            <person name="Saw J.H."/>
            <person name="Jorgensen S.L."/>
            <person name="Zaremba-Niedzwiedzka K."/>
            <person name="Martijn J."/>
            <person name="Lind A.E."/>
            <person name="van Eijk R."/>
            <person name="Schleper C."/>
            <person name="Guy L."/>
            <person name="Ettema T.J."/>
        </authorList>
    </citation>
    <scope>NUCLEOTIDE SEQUENCE</scope>
</reference>
<protein>
    <submittedName>
        <fullName evidence="2">Uncharacterized protein</fullName>
    </submittedName>
</protein>
<evidence type="ECO:0000313" key="2">
    <source>
        <dbReference type="EMBL" id="KKN37712.1"/>
    </source>
</evidence>
<evidence type="ECO:0000256" key="1">
    <source>
        <dbReference type="SAM" id="Phobius"/>
    </source>
</evidence>
<comment type="caution">
    <text evidence="2">The sequence shown here is derived from an EMBL/GenBank/DDBJ whole genome shotgun (WGS) entry which is preliminary data.</text>
</comment>
<feature type="transmembrane region" description="Helical" evidence="1">
    <location>
        <begin position="51"/>
        <end position="74"/>
    </location>
</feature>
<keyword evidence="1" id="KW-0812">Transmembrane</keyword>
<feature type="transmembrane region" description="Helical" evidence="1">
    <location>
        <begin position="80"/>
        <end position="104"/>
    </location>
</feature>
<keyword evidence="1" id="KW-1133">Transmembrane helix</keyword>
<dbReference type="EMBL" id="LAZR01001876">
    <property type="protein sequence ID" value="KKN37712.1"/>
    <property type="molecule type" value="Genomic_DNA"/>
</dbReference>
<proteinExistence type="predicted"/>
<organism evidence="2">
    <name type="scientific">marine sediment metagenome</name>
    <dbReference type="NCBI Taxonomy" id="412755"/>
    <lineage>
        <taxon>unclassified sequences</taxon>
        <taxon>metagenomes</taxon>
        <taxon>ecological metagenomes</taxon>
    </lineage>
</organism>
<keyword evidence="1" id="KW-0472">Membrane</keyword>